<evidence type="ECO:0000313" key="4">
    <source>
        <dbReference type="Proteomes" id="UP001140949"/>
    </source>
</evidence>
<sequence>MFFTIILSLTRSANSDHPRLLQFNTTTDHPKPPQHSNTTTGHPKPPPHSNTTTGHPKPPPHSNTTTATQRPRPTHLRCAARSWDPVVDSDPPPRRAETPEPFSTSRGGATTSIHRRTHPARRAARARLESSVRSGEPSPGTQLLLAEPRPATAASFLRRSMVGGQIYGRPSLRDARSTSTSLDVASTPIEAAFLGTAPPRMARCPSSGLPPSIRLAVALSSRIRLAELRSTAERSHPTATSVETLRQT</sequence>
<dbReference type="AlphaFoldDB" id="A0AAX6HPV0"/>
<gene>
    <name evidence="2" type="ORF">M6B38_134165</name>
    <name evidence="3" type="ORF">M6B38_300950</name>
</gene>
<organism evidence="3 4">
    <name type="scientific">Iris pallida</name>
    <name type="common">Sweet iris</name>
    <dbReference type="NCBI Taxonomy" id="29817"/>
    <lineage>
        <taxon>Eukaryota</taxon>
        <taxon>Viridiplantae</taxon>
        <taxon>Streptophyta</taxon>
        <taxon>Embryophyta</taxon>
        <taxon>Tracheophyta</taxon>
        <taxon>Spermatophyta</taxon>
        <taxon>Magnoliopsida</taxon>
        <taxon>Liliopsida</taxon>
        <taxon>Asparagales</taxon>
        <taxon>Iridaceae</taxon>
        <taxon>Iridoideae</taxon>
        <taxon>Irideae</taxon>
        <taxon>Iris</taxon>
    </lineage>
</organism>
<keyword evidence="4" id="KW-1185">Reference proteome</keyword>
<evidence type="ECO:0000313" key="2">
    <source>
        <dbReference type="EMBL" id="KAJ6815624.1"/>
    </source>
</evidence>
<name>A0AAX6HPV0_IRIPA</name>
<evidence type="ECO:0000313" key="3">
    <source>
        <dbReference type="EMBL" id="KAJ6842574.1"/>
    </source>
</evidence>
<reference evidence="3" key="2">
    <citation type="submission" date="2023-04" db="EMBL/GenBank/DDBJ databases">
        <authorList>
            <person name="Bruccoleri R.E."/>
            <person name="Oakeley E.J."/>
            <person name="Faust A.-M."/>
            <person name="Dessus-Babus S."/>
            <person name="Altorfer M."/>
            <person name="Burckhardt D."/>
            <person name="Oertli M."/>
            <person name="Naumann U."/>
            <person name="Petersen F."/>
            <person name="Wong J."/>
        </authorList>
    </citation>
    <scope>NUCLEOTIDE SEQUENCE</scope>
    <source>
        <strain evidence="3">GSM-AAB239-AS_SAM_17_03QT</strain>
        <tissue evidence="3">Leaf</tissue>
    </source>
</reference>
<dbReference type="Proteomes" id="UP001140949">
    <property type="component" value="Unassembled WGS sequence"/>
</dbReference>
<proteinExistence type="predicted"/>
<feature type="region of interest" description="Disordered" evidence="1">
    <location>
        <begin position="18"/>
        <end position="143"/>
    </location>
</feature>
<dbReference type="EMBL" id="JANAVB010007482">
    <property type="protein sequence ID" value="KAJ6842574.1"/>
    <property type="molecule type" value="Genomic_DNA"/>
</dbReference>
<comment type="caution">
    <text evidence="3">The sequence shown here is derived from an EMBL/GenBank/DDBJ whole genome shotgun (WGS) entry which is preliminary data.</text>
</comment>
<protein>
    <submittedName>
        <fullName evidence="3">Pollen-specific leucine-rich repeat extensin-like protein 4</fullName>
    </submittedName>
</protein>
<dbReference type="EMBL" id="JANAVB010028818">
    <property type="protein sequence ID" value="KAJ6815624.1"/>
    <property type="molecule type" value="Genomic_DNA"/>
</dbReference>
<feature type="compositionally biased region" description="Polar residues" evidence="1">
    <location>
        <begin position="62"/>
        <end position="71"/>
    </location>
</feature>
<evidence type="ECO:0000256" key="1">
    <source>
        <dbReference type="SAM" id="MobiDB-lite"/>
    </source>
</evidence>
<reference evidence="3" key="1">
    <citation type="journal article" date="2023" name="GigaByte">
        <title>Genome assembly of the bearded iris, Iris pallida Lam.</title>
        <authorList>
            <person name="Bruccoleri R.E."/>
            <person name="Oakeley E.J."/>
            <person name="Faust A.M.E."/>
            <person name="Altorfer M."/>
            <person name="Dessus-Babus S."/>
            <person name="Burckhardt D."/>
            <person name="Oertli M."/>
            <person name="Naumann U."/>
            <person name="Petersen F."/>
            <person name="Wong J."/>
        </authorList>
    </citation>
    <scope>NUCLEOTIDE SEQUENCE</scope>
    <source>
        <strain evidence="3">GSM-AAB239-AS_SAM_17_03QT</strain>
    </source>
</reference>
<accession>A0AAX6HPV0</accession>
<feature type="compositionally biased region" description="Polar residues" evidence="1">
    <location>
        <begin position="101"/>
        <end position="112"/>
    </location>
</feature>
<feature type="compositionally biased region" description="Basic residues" evidence="1">
    <location>
        <begin position="113"/>
        <end position="125"/>
    </location>
</feature>